<reference evidence="9 10" key="1">
    <citation type="submission" date="2019-05" db="EMBL/GenBank/DDBJ databases">
        <title>Genome-based reclassification of Lactobacillus casei as Lactobacillus casei subsp. casei. subsp.nov., description of Lactobacillus casei subsp. zeae subsp. nov., and emended description of Lactobacillus casei.</title>
        <authorList>
            <person name="Huang C.-H."/>
        </authorList>
    </citation>
    <scope>NUCLEOTIDE SEQUENCE [LARGE SCALE GENOMIC DNA]</scope>
    <source>
        <strain evidence="9 10">CRBIP24.58</strain>
    </source>
</reference>
<keyword evidence="2" id="KW-0645">Protease</keyword>
<dbReference type="RefSeq" id="WP_075761164.1">
    <property type="nucleotide sequence ID" value="NZ_CP074379.1"/>
</dbReference>
<evidence type="ECO:0000313" key="9">
    <source>
        <dbReference type="EMBL" id="TLF43354.1"/>
    </source>
</evidence>
<evidence type="ECO:0000256" key="2">
    <source>
        <dbReference type="ARBA" id="ARBA00022670"/>
    </source>
</evidence>
<keyword evidence="4" id="KW-0378">Hydrolase</keyword>
<protein>
    <submittedName>
        <fullName evidence="9">Insulinase family protein</fullName>
    </submittedName>
</protein>
<dbReference type="NCBIfam" id="NF047421">
    <property type="entry name" value="YfmH_fam"/>
    <property type="match status" value="1"/>
</dbReference>
<keyword evidence="3" id="KW-0479">Metal-binding</keyword>
<dbReference type="GO" id="GO:0006508">
    <property type="term" value="P:proteolysis"/>
    <property type="evidence" value="ECO:0007669"/>
    <property type="project" value="UniProtKB-KW"/>
</dbReference>
<dbReference type="EMBL" id="VBWN01000001">
    <property type="protein sequence ID" value="TLF43354.1"/>
    <property type="molecule type" value="Genomic_DNA"/>
</dbReference>
<dbReference type="InterPro" id="IPR011765">
    <property type="entry name" value="Pept_M16_N"/>
</dbReference>
<dbReference type="SUPFAM" id="SSF63411">
    <property type="entry name" value="LuxS/MPP-like metallohydrolase"/>
    <property type="match status" value="2"/>
</dbReference>
<sequence>MKTQYFSDVDETLVTTTLPNGLRLQVVPRPAYHKSYAIMTTDYGAIDTRFAPDGKKMVTYPAGIAHFLEHKLFEKEDHDAFDLFGETGASANAFTSATKTSFLFSATTQLTKNLQILLDFVQEPFFSESSVAKEQGIIGSEIQMYQDDPGWRVYAGLLENLFPNHPAHVDVAGTADSIAKITPEMLYTIHRIFYQPSNMTLVIVGNIDAAEIIDFVADNQAKKHFPEPQPIVRGVEADLQTADIIPYRELKMPVSRPKTLVGFKGQVAIPQTTEGWRYQLTIRLLLEVLFGDSSQLYQDWYDQGLIDDSFDFDFTNQRSFSYGLVGGDTDDPQALSAAIKQVLLHATAQSDLTSERVELIKRASLGKYYAGLNGLNGVANQLSALSFGQARLFDFPQVLNSISFNDVKELIPKIFQSDALTVLTMLPEGQSWELH</sequence>
<keyword evidence="5" id="KW-0862">Zinc</keyword>
<dbReference type="InterPro" id="IPR007863">
    <property type="entry name" value="Peptidase_M16_C"/>
</dbReference>
<dbReference type="Proteomes" id="UP000307781">
    <property type="component" value="Unassembled WGS sequence"/>
</dbReference>
<feature type="domain" description="Peptidase M16 N-terminal" evidence="7">
    <location>
        <begin position="62"/>
        <end position="171"/>
    </location>
</feature>
<feature type="domain" description="Peptidase M16 C-terminal" evidence="8">
    <location>
        <begin position="180"/>
        <end position="363"/>
    </location>
</feature>
<evidence type="ECO:0000259" key="8">
    <source>
        <dbReference type="Pfam" id="PF05193"/>
    </source>
</evidence>
<dbReference type="GO" id="GO:0046872">
    <property type="term" value="F:metal ion binding"/>
    <property type="evidence" value="ECO:0007669"/>
    <property type="project" value="UniProtKB-KW"/>
</dbReference>
<evidence type="ECO:0000256" key="4">
    <source>
        <dbReference type="ARBA" id="ARBA00022801"/>
    </source>
</evidence>
<dbReference type="Pfam" id="PF05193">
    <property type="entry name" value="Peptidase_M16_C"/>
    <property type="match status" value="1"/>
</dbReference>
<evidence type="ECO:0000256" key="6">
    <source>
        <dbReference type="ARBA" id="ARBA00023049"/>
    </source>
</evidence>
<dbReference type="InterPro" id="IPR011249">
    <property type="entry name" value="Metalloenz_LuxS/M16"/>
</dbReference>
<name>A0A5R8M1B2_LACZE</name>
<evidence type="ECO:0000256" key="3">
    <source>
        <dbReference type="ARBA" id="ARBA00022723"/>
    </source>
</evidence>
<comment type="caution">
    <text evidence="9">The sequence shown here is derived from an EMBL/GenBank/DDBJ whole genome shotgun (WGS) entry which is preliminary data.</text>
</comment>
<dbReference type="InterPro" id="IPR050626">
    <property type="entry name" value="Peptidase_M16"/>
</dbReference>
<dbReference type="PANTHER" id="PTHR43690">
    <property type="entry name" value="NARDILYSIN"/>
    <property type="match status" value="1"/>
</dbReference>
<evidence type="ECO:0000256" key="1">
    <source>
        <dbReference type="ARBA" id="ARBA00007261"/>
    </source>
</evidence>
<accession>A0A5R8M1B2</accession>
<proteinExistence type="inferred from homology"/>
<dbReference type="Gene3D" id="3.30.830.10">
    <property type="entry name" value="Metalloenzyme, LuxS/M16 peptidase-like"/>
    <property type="match status" value="2"/>
</dbReference>
<evidence type="ECO:0000313" key="10">
    <source>
        <dbReference type="Proteomes" id="UP000307781"/>
    </source>
</evidence>
<comment type="similarity">
    <text evidence="1">Belongs to the peptidase M16 family.</text>
</comment>
<gene>
    <name evidence="9" type="ORF">FEI14_00270</name>
</gene>
<evidence type="ECO:0000259" key="7">
    <source>
        <dbReference type="Pfam" id="PF00675"/>
    </source>
</evidence>
<dbReference type="GO" id="GO:0008237">
    <property type="term" value="F:metallopeptidase activity"/>
    <property type="evidence" value="ECO:0007669"/>
    <property type="project" value="UniProtKB-KW"/>
</dbReference>
<dbReference type="Pfam" id="PF00675">
    <property type="entry name" value="Peptidase_M16"/>
    <property type="match status" value="1"/>
</dbReference>
<keyword evidence="6" id="KW-0482">Metalloprotease</keyword>
<evidence type="ECO:0000256" key="5">
    <source>
        <dbReference type="ARBA" id="ARBA00022833"/>
    </source>
</evidence>
<dbReference type="AlphaFoldDB" id="A0A5R8M1B2"/>
<dbReference type="PANTHER" id="PTHR43690:SF18">
    <property type="entry name" value="INSULIN-DEGRADING ENZYME-RELATED"/>
    <property type="match status" value="1"/>
</dbReference>
<organism evidence="9 10">
    <name type="scientific">Lacticaseibacillus zeae</name>
    <name type="common">Lactobacillus zeae</name>
    <dbReference type="NCBI Taxonomy" id="57037"/>
    <lineage>
        <taxon>Bacteria</taxon>
        <taxon>Bacillati</taxon>
        <taxon>Bacillota</taxon>
        <taxon>Bacilli</taxon>
        <taxon>Lactobacillales</taxon>
        <taxon>Lactobacillaceae</taxon>
        <taxon>Lacticaseibacillus</taxon>
    </lineage>
</organism>